<dbReference type="Proteomes" id="UP000809243">
    <property type="component" value="Unassembled WGS sequence"/>
</dbReference>
<sequence>MPVFGKGRKNRERPKFLNKTVIAKSKSGRLFSSQVYEGFTSNSFKTVKIMFPLVFWPLGLKSKTDFLKDRFAEKGKPLVVLDWGCGKGSAVSGLARNYGRKVKAYGFSRTSYGNWSKIKNAKLIHSTKESLLRYLKDGSVDLIYSHLGLVNIWVDPKDGVNYTKKLCKKLAKGGKLAFFLPEVKGTVQTLQKALGREFDVVEQCRAIYITRK</sequence>
<gene>
    <name evidence="2" type="ORF">JW744_01135</name>
</gene>
<dbReference type="GO" id="GO:0008757">
    <property type="term" value="F:S-adenosylmethionine-dependent methyltransferase activity"/>
    <property type="evidence" value="ECO:0007669"/>
    <property type="project" value="InterPro"/>
</dbReference>
<dbReference type="Gene3D" id="3.40.50.150">
    <property type="entry name" value="Vaccinia Virus protein VP39"/>
    <property type="match status" value="1"/>
</dbReference>
<organism evidence="2 3">
    <name type="scientific">Candidatus Iainarchaeum sp</name>
    <dbReference type="NCBI Taxonomy" id="3101447"/>
    <lineage>
        <taxon>Archaea</taxon>
        <taxon>Candidatus Iainarchaeota</taxon>
        <taxon>Candidatus Iainarchaeia</taxon>
        <taxon>Candidatus Iainarchaeales</taxon>
        <taxon>Candidatus Iainarchaeaceae</taxon>
        <taxon>Candidatus Iainarchaeum</taxon>
    </lineage>
</organism>
<protein>
    <submittedName>
        <fullName evidence="2">Methyltransferase domain-containing protein</fullName>
    </submittedName>
</protein>
<dbReference type="AlphaFoldDB" id="A0A939C8L3"/>
<evidence type="ECO:0000313" key="2">
    <source>
        <dbReference type="EMBL" id="MBN2067052.1"/>
    </source>
</evidence>
<keyword evidence="2" id="KW-0808">Transferase</keyword>
<dbReference type="Pfam" id="PF08241">
    <property type="entry name" value="Methyltransf_11"/>
    <property type="match status" value="1"/>
</dbReference>
<keyword evidence="2" id="KW-0489">Methyltransferase</keyword>
<comment type="caution">
    <text evidence="2">The sequence shown here is derived from an EMBL/GenBank/DDBJ whole genome shotgun (WGS) entry which is preliminary data.</text>
</comment>
<dbReference type="InterPro" id="IPR013216">
    <property type="entry name" value="Methyltransf_11"/>
</dbReference>
<evidence type="ECO:0000313" key="3">
    <source>
        <dbReference type="Proteomes" id="UP000809243"/>
    </source>
</evidence>
<evidence type="ECO:0000259" key="1">
    <source>
        <dbReference type="Pfam" id="PF08241"/>
    </source>
</evidence>
<dbReference type="InterPro" id="IPR029063">
    <property type="entry name" value="SAM-dependent_MTases_sf"/>
</dbReference>
<reference evidence="2" key="1">
    <citation type="submission" date="2021-01" db="EMBL/GenBank/DDBJ databases">
        <title>Active Sulfur Cycling in an Early Earth Analoge.</title>
        <authorList>
            <person name="Hahn C.R."/>
            <person name="Youssef N.H."/>
            <person name="Elshahed M."/>
        </authorList>
    </citation>
    <scope>NUCLEOTIDE SEQUENCE</scope>
    <source>
        <strain evidence="2">Zod_Metabat.1151</strain>
    </source>
</reference>
<dbReference type="EMBL" id="JAFGDB010000019">
    <property type="protein sequence ID" value="MBN2067052.1"/>
    <property type="molecule type" value="Genomic_DNA"/>
</dbReference>
<accession>A0A939C8L3</accession>
<name>A0A939C8L3_9ARCH</name>
<dbReference type="SUPFAM" id="SSF53335">
    <property type="entry name" value="S-adenosyl-L-methionine-dependent methyltransferases"/>
    <property type="match status" value="1"/>
</dbReference>
<feature type="domain" description="Methyltransferase type 11" evidence="1">
    <location>
        <begin position="81"/>
        <end position="178"/>
    </location>
</feature>
<dbReference type="GO" id="GO:0032259">
    <property type="term" value="P:methylation"/>
    <property type="evidence" value="ECO:0007669"/>
    <property type="project" value="UniProtKB-KW"/>
</dbReference>
<proteinExistence type="predicted"/>